<keyword evidence="1" id="KW-1133">Transmembrane helix</keyword>
<organism evidence="2 3">
    <name type="scientific">Enterobacter ludwigii</name>
    <dbReference type="NCBI Taxonomy" id="299767"/>
    <lineage>
        <taxon>Bacteria</taxon>
        <taxon>Pseudomonadati</taxon>
        <taxon>Pseudomonadota</taxon>
        <taxon>Gammaproteobacteria</taxon>
        <taxon>Enterobacterales</taxon>
        <taxon>Enterobacteriaceae</taxon>
        <taxon>Enterobacter</taxon>
        <taxon>Enterobacter cloacae complex</taxon>
    </lineage>
</organism>
<accession>A0AAX3LIL4</accession>
<dbReference type="AlphaFoldDB" id="A0AAX3LIL4"/>
<reference evidence="2 3" key="1">
    <citation type="submission" date="2023-01" db="EMBL/GenBank/DDBJ databases">
        <title>Genome sequence resource and annotation of Enterobacter ludwigii, an economically important pathogen of seedling wilt with strawberry.</title>
        <authorList>
            <person name="Xie Y."/>
        </authorList>
    </citation>
    <scope>NUCLEOTIDE SEQUENCE [LARGE SCALE GENOMIC DNA]</scope>
    <source>
        <strain evidence="2 3">CM-TZ4</strain>
        <plasmid evidence="2 3">unnamed1</plasmid>
    </source>
</reference>
<proteinExistence type="predicted"/>
<name>A0AAX3LIL4_9ENTR</name>
<protein>
    <submittedName>
        <fullName evidence="2">Uncharacterized protein</fullName>
    </submittedName>
</protein>
<keyword evidence="2" id="KW-0614">Plasmid</keyword>
<dbReference type="Proteomes" id="UP001210538">
    <property type="component" value="Plasmid unnamed1"/>
</dbReference>
<feature type="transmembrane region" description="Helical" evidence="1">
    <location>
        <begin position="56"/>
        <end position="73"/>
    </location>
</feature>
<sequence>MIPVWLRMRWLFNRRVGFALLWTVLLLTVAIGINLIGIRALGSIEGWERWMNEHKSYFLAWRLLLYAGIAWGWRWMRKRVLAREPDAESHQRLIRVEIAGVVALVVLEGSLLLQST</sequence>
<keyword evidence="1" id="KW-0812">Transmembrane</keyword>
<geneLocation type="plasmid" evidence="2 3">
    <name>unnamed1</name>
</geneLocation>
<gene>
    <name evidence="2" type="ORF">PHA72_26890</name>
</gene>
<keyword evidence="3" id="KW-1185">Reference proteome</keyword>
<evidence type="ECO:0000313" key="2">
    <source>
        <dbReference type="EMBL" id="WCE15966.1"/>
    </source>
</evidence>
<evidence type="ECO:0000313" key="3">
    <source>
        <dbReference type="Proteomes" id="UP001210538"/>
    </source>
</evidence>
<dbReference type="RefSeq" id="WP_265217132.1">
    <property type="nucleotide sequence ID" value="NZ_CP116348.1"/>
</dbReference>
<dbReference type="EMBL" id="CP116348">
    <property type="protein sequence ID" value="WCE15966.1"/>
    <property type="molecule type" value="Genomic_DNA"/>
</dbReference>
<keyword evidence="1" id="KW-0472">Membrane</keyword>
<evidence type="ECO:0000256" key="1">
    <source>
        <dbReference type="SAM" id="Phobius"/>
    </source>
</evidence>